<evidence type="ECO:0000256" key="8">
    <source>
        <dbReference type="ARBA" id="ARBA00022679"/>
    </source>
</evidence>
<evidence type="ECO:0000256" key="19">
    <source>
        <dbReference type="SAM" id="Phobius"/>
    </source>
</evidence>
<dbReference type="OrthoDB" id="10262326at2759"/>
<accession>A0A427XRN8</accession>
<evidence type="ECO:0000256" key="13">
    <source>
        <dbReference type="ARBA" id="ARBA00022989"/>
    </source>
</evidence>
<comment type="caution">
    <text evidence="20">The sequence shown here is derived from an EMBL/GenBank/DDBJ whole genome shotgun (WGS) entry which is preliminary data.</text>
</comment>
<evidence type="ECO:0000256" key="6">
    <source>
        <dbReference type="ARBA" id="ARBA00017659"/>
    </source>
</evidence>
<dbReference type="Proteomes" id="UP000279259">
    <property type="component" value="Unassembled WGS sequence"/>
</dbReference>
<comment type="pathway">
    <text evidence="3">Protein modification; protein glycosylation.</text>
</comment>
<evidence type="ECO:0000313" key="21">
    <source>
        <dbReference type="Proteomes" id="UP000279259"/>
    </source>
</evidence>
<keyword evidence="9 19" id="KW-0812">Transmembrane</keyword>
<evidence type="ECO:0000256" key="16">
    <source>
        <dbReference type="ARBA" id="ARBA00033238"/>
    </source>
</evidence>
<evidence type="ECO:0000256" key="12">
    <source>
        <dbReference type="ARBA" id="ARBA00022842"/>
    </source>
</evidence>
<feature type="transmembrane region" description="Helical" evidence="19">
    <location>
        <begin position="20"/>
        <end position="42"/>
    </location>
</feature>
<feature type="transmembrane region" description="Helical" evidence="19">
    <location>
        <begin position="289"/>
        <end position="309"/>
    </location>
</feature>
<keyword evidence="13 19" id="KW-1133">Transmembrane helix</keyword>
<evidence type="ECO:0000256" key="5">
    <source>
        <dbReference type="ARBA" id="ARBA00013225"/>
    </source>
</evidence>
<evidence type="ECO:0000256" key="14">
    <source>
        <dbReference type="ARBA" id="ARBA00023136"/>
    </source>
</evidence>
<evidence type="ECO:0000256" key="10">
    <source>
        <dbReference type="ARBA" id="ARBA00022723"/>
    </source>
</evidence>
<sequence length="377" mass="41099">MTTQASELVPVVYGHPLPRLLMATLTPIALALIVQPLLPLLLPESILSTLPVLPQPTFPALQANLGFSMLAFVGAAYAVPAVSGAFVDKGLKGRDLLKPGVSLTVQPRVSGTPMRISLHPPHDVVHPVPVLAHLLQLERIACGQGELSAGRGPIYYVYLLLLPTFTTNSINILAGVNGVEVTQALVIALSVGLNDLLFLPIWPRWLLMALGEIGNPHEGRILEWAAGEVVKRHLLSLYFMAPLAGVCAGFLWHNWYPARAFPGDTFCYFSGMAFSAVALQGHFSKTLILFFIPQIFNFVLSCPQLFGVVECPRHRLPAYDAKTDLLHPSRVEFQLPPPLHTRIVLELLEFLRLVRLERIPAAKDKGSASHSKGTLAP</sequence>
<feature type="transmembrane region" description="Helical" evidence="19">
    <location>
        <begin position="63"/>
        <end position="87"/>
    </location>
</feature>
<feature type="transmembrane region" description="Helical" evidence="19">
    <location>
        <begin position="155"/>
        <end position="174"/>
    </location>
</feature>
<evidence type="ECO:0000256" key="17">
    <source>
        <dbReference type="ARBA" id="ARBA00044717"/>
    </source>
</evidence>
<feature type="transmembrane region" description="Helical" evidence="19">
    <location>
        <begin position="181"/>
        <end position="202"/>
    </location>
</feature>
<comment type="function">
    <text evidence="17">UDP-N-acetylglucosamine--dolichyl-phosphate N-acetylglucosaminephosphotransferase that operates in the biosynthetic pathway of dolichol-linked oligosaccharides, the glycan precursors employed in protein asparagine (N)-glycosylation. The assembly of dolichol-linked oligosaccharides begins on the cytosolic side of the endoplasmic reticulum membrane and finishes in its lumen. The sequential addition of sugars to dolichol pyrophosphate produces dolichol-linked oligosaccharides containing fourteen sugars, including two GlcNAcs, nine mannoses and three glucoses. Once assembled, the oligosaccharide is transferred from the lipid to nascent proteins by oligosaccharyltransferases. Catalyzes the initial step of dolichol-linked oligosaccharide biosynthesis, transfering GlcNAc-1-P from cytosolic UDP-GlcNAc onto the carrier lipid dolichyl phosphate (P-dolichol), yielding GlcNAc-P-P-dolichol embedded in the cytoplasmic leaflet of the endoplasmic reticulum membrane.</text>
</comment>
<dbReference type="STRING" id="1890683.A0A427XRN8"/>
<keyword evidence="10" id="KW-0479">Metal-binding</keyword>
<comment type="similarity">
    <text evidence="4">Belongs to the glycosyltransferase 4 family.</text>
</comment>
<evidence type="ECO:0000256" key="4">
    <source>
        <dbReference type="ARBA" id="ARBA00009317"/>
    </source>
</evidence>
<dbReference type="Pfam" id="PF00953">
    <property type="entry name" value="Glycos_transf_4"/>
    <property type="match status" value="1"/>
</dbReference>
<keyword evidence="7" id="KW-0328">Glycosyltransferase</keyword>
<feature type="transmembrane region" description="Helical" evidence="19">
    <location>
        <begin position="234"/>
        <end position="253"/>
    </location>
</feature>
<proteinExistence type="inferred from homology"/>
<keyword evidence="11" id="KW-0256">Endoplasmic reticulum</keyword>
<dbReference type="GO" id="GO:0016757">
    <property type="term" value="F:glycosyltransferase activity"/>
    <property type="evidence" value="ECO:0007669"/>
    <property type="project" value="UniProtKB-KW"/>
</dbReference>
<dbReference type="PANTHER" id="PTHR10571">
    <property type="entry name" value="UDP-N-ACETYLGLUCOSAMINE--DOLICHYL-PHOSPHATE N-ACETYLGLUCOSAMINEPHOSPHOTRANSFERASE"/>
    <property type="match status" value="1"/>
</dbReference>
<evidence type="ECO:0000256" key="3">
    <source>
        <dbReference type="ARBA" id="ARBA00004922"/>
    </source>
</evidence>
<evidence type="ECO:0000256" key="7">
    <source>
        <dbReference type="ARBA" id="ARBA00022676"/>
    </source>
</evidence>
<evidence type="ECO:0000256" key="9">
    <source>
        <dbReference type="ARBA" id="ARBA00022692"/>
    </source>
</evidence>
<evidence type="ECO:0000256" key="15">
    <source>
        <dbReference type="ARBA" id="ARBA00029567"/>
    </source>
</evidence>
<dbReference type="EC" id="2.7.8.15" evidence="5"/>
<keyword evidence="14 19" id="KW-0472">Membrane</keyword>
<comment type="catalytic activity">
    <reaction evidence="18">
        <text>a di-trans,poly-cis-dolichyl phosphate + UDP-N-acetyl-alpha-D-glucosamine = an N-acetyl-alpha-D-glucosaminyl-diphospho-di-trans,poly-cis-dolichol + UMP</text>
        <dbReference type="Rhea" id="RHEA:13289"/>
        <dbReference type="Rhea" id="RHEA-COMP:19498"/>
        <dbReference type="Rhea" id="RHEA-COMP:19507"/>
        <dbReference type="ChEBI" id="CHEBI:57683"/>
        <dbReference type="ChEBI" id="CHEBI:57705"/>
        <dbReference type="ChEBI" id="CHEBI:57865"/>
        <dbReference type="ChEBI" id="CHEBI:58427"/>
        <dbReference type="EC" id="2.7.8.15"/>
    </reaction>
    <physiologicalReaction direction="left-to-right" evidence="18">
        <dbReference type="Rhea" id="RHEA:13290"/>
    </physiologicalReaction>
</comment>
<gene>
    <name evidence="20" type="primary">ALG7</name>
    <name evidence="20" type="ORF">EHS25_006840</name>
</gene>
<comment type="cofactor">
    <cofactor evidence="1">
        <name>Mg(2+)</name>
        <dbReference type="ChEBI" id="CHEBI:18420"/>
    </cofactor>
</comment>
<evidence type="ECO:0000313" key="20">
    <source>
        <dbReference type="EMBL" id="RSH81483.1"/>
    </source>
</evidence>
<comment type="subcellular location">
    <subcellularLocation>
        <location evidence="2">Endoplasmic reticulum membrane</location>
        <topology evidence="2">Multi-pass membrane protein</topology>
    </subcellularLocation>
</comment>
<dbReference type="InterPro" id="IPR000715">
    <property type="entry name" value="Glycosyl_transferase_4"/>
</dbReference>
<evidence type="ECO:0000256" key="2">
    <source>
        <dbReference type="ARBA" id="ARBA00004477"/>
    </source>
</evidence>
<dbReference type="GO" id="GO:0003975">
    <property type="term" value="F:UDP-N-acetylglucosamine-dolichyl-phosphate N-acetylglucosaminephosphotransferase activity"/>
    <property type="evidence" value="ECO:0007669"/>
    <property type="project" value="UniProtKB-EC"/>
</dbReference>
<dbReference type="GO" id="GO:0005789">
    <property type="term" value="C:endoplasmic reticulum membrane"/>
    <property type="evidence" value="ECO:0007669"/>
    <property type="project" value="UniProtKB-SubCell"/>
</dbReference>
<dbReference type="GO" id="GO:0006488">
    <property type="term" value="P:dolichol-linked oligosaccharide biosynthetic process"/>
    <property type="evidence" value="ECO:0007669"/>
    <property type="project" value="InterPro"/>
</dbReference>
<keyword evidence="21" id="KW-1185">Reference proteome</keyword>
<organism evidence="20 21">
    <name type="scientific">Saitozyma podzolica</name>
    <dbReference type="NCBI Taxonomy" id="1890683"/>
    <lineage>
        <taxon>Eukaryota</taxon>
        <taxon>Fungi</taxon>
        <taxon>Dikarya</taxon>
        <taxon>Basidiomycota</taxon>
        <taxon>Agaricomycotina</taxon>
        <taxon>Tremellomycetes</taxon>
        <taxon>Tremellales</taxon>
        <taxon>Trimorphomycetaceae</taxon>
        <taxon>Saitozyma</taxon>
    </lineage>
</organism>
<evidence type="ECO:0000256" key="11">
    <source>
        <dbReference type="ARBA" id="ARBA00022824"/>
    </source>
</evidence>
<reference evidence="20 21" key="1">
    <citation type="submission" date="2018-11" db="EMBL/GenBank/DDBJ databases">
        <title>Genome sequence of Saitozyma podzolica DSM 27192.</title>
        <authorList>
            <person name="Aliyu H."/>
            <person name="Gorte O."/>
            <person name="Ochsenreither K."/>
        </authorList>
    </citation>
    <scope>NUCLEOTIDE SEQUENCE [LARGE SCALE GENOMIC DNA]</scope>
    <source>
        <strain evidence="20 21">DSM 27192</strain>
    </source>
</reference>
<name>A0A427XRN8_9TREE</name>
<dbReference type="PANTHER" id="PTHR10571:SF0">
    <property type="entry name" value="UDP-N-ACETYLGLUCOSAMINE--DOLICHYL-PHOSPHATE N-ACETYLGLUCOSAMINEPHOSPHOTRANSFERASE"/>
    <property type="match status" value="1"/>
</dbReference>
<dbReference type="EMBL" id="RSCD01000030">
    <property type="protein sequence ID" value="RSH81483.1"/>
    <property type="molecule type" value="Genomic_DNA"/>
</dbReference>
<evidence type="ECO:0000256" key="18">
    <source>
        <dbReference type="ARBA" id="ARBA00045078"/>
    </source>
</evidence>
<keyword evidence="8" id="KW-0808">Transferase</keyword>
<dbReference type="InterPro" id="IPR033895">
    <property type="entry name" value="GPT"/>
</dbReference>
<dbReference type="GO" id="GO:0046872">
    <property type="term" value="F:metal ion binding"/>
    <property type="evidence" value="ECO:0007669"/>
    <property type="project" value="UniProtKB-KW"/>
</dbReference>
<dbReference type="AlphaFoldDB" id="A0A427XRN8"/>
<dbReference type="UniPathway" id="UPA00378"/>
<keyword evidence="12" id="KW-0460">Magnesium</keyword>
<protein>
    <recommendedName>
        <fullName evidence="6">UDP-N-acetylglucosamine--dolichyl-phosphate N-acetylglucosaminephosphotransferase</fullName>
        <ecNumber evidence="5">2.7.8.15</ecNumber>
    </recommendedName>
    <alternativeName>
        <fullName evidence="15">GlcNAc-1-P transferase</fullName>
    </alternativeName>
    <alternativeName>
        <fullName evidence="16">N-acetylglucosamine-1-phosphate transferase</fullName>
    </alternativeName>
</protein>
<dbReference type="CDD" id="cd06855">
    <property type="entry name" value="GT_GPT_euk"/>
    <property type="match status" value="1"/>
</dbReference>
<evidence type="ECO:0000256" key="1">
    <source>
        <dbReference type="ARBA" id="ARBA00001946"/>
    </source>
</evidence>